<keyword evidence="3" id="KW-0812">Transmembrane</keyword>
<evidence type="ECO:0000256" key="1">
    <source>
        <dbReference type="ARBA" id="ARBA00022676"/>
    </source>
</evidence>
<dbReference type="GO" id="GO:0016757">
    <property type="term" value="F:glycosyltransferase activity"/>
    <property type="evidence" value="ECO:0007669"/>
    <property type="project" value="UniProtKB-KW"/>
</dbReference>
<keyword evidence="1" id="KW-0328">Glycosyltransferase</keyword>
<name>Q8CY29_COREF</name>
<dbReference type="Pfam" id="PF00534">
    <property type="entry name" value="Glycos_transf_1"/>
    <property type="match status" value="1"/>
</dbReference>
<dbReference type="HOGENOM" id="CLU_009583_8_0_11"/>
<dbReference type="STRING" id="196164.gene:10740761"/>
<dbReference type="CDD" id="cd03808">
    <property type="entry name" value="GT4_CapM-like"/>
    <property type="match status" value="1"/>
</dbReference>
<evidence type="ECO:0000313" key="7">
    <source>
        <dbReference type="Proteomes" id="UP000001409"/>
    </source>
</evidence>
<feature type="domain" description="Glycosyl transferase family 1" evidence="4">
    <location>
        <begin position="224"/>
        <end position="388"/>
    </location>
</feature>
<accession>Q8CY29</accession>
<dbReference type="PANTHER" id="PTHR12526">
    <property type="entry name" value="GLYCOSYLTRANSFERASE"/>
    <property type="match status" value="1"/>
</dbReference>
<evidence type="ECO:0000313" key="6">
    <source>
        <dbReference type="EMBL" id="BAC17173.1"/>
    </source>
</evidence>
<feature type="transmembrane region" description="Helical" evidence="3">
    <location>
        <begin position="160"/>
        <end position="182"/>
    </location>
</feature>
<keyword evidence="3" id="KW-0472">Membrane</keyword>
<dbReference type="InterPro" id="IPR028098">
    <property type="entry name" value="Glyco_trans_4-like_N"/>
</dbReference>
<evidence type="ECO:0000259" key="4">
    <source>
        <dbReference type="Pfam" id="PF00534"/>
    </source>
</evidence>
<evidence type="ECO:0000259" key="5">
    <source>
        <dbReference type="Pfam" id="PF13579"/>
    </source>
</evidence>
<dbReference type="OrthoDB" id="9772485at2"/>
<dbReference type="eggNOG" id="COG0297">
    <property type="taxonomic scope" value="Bacteria"/>
</dbReference>
<dbReference type="EMBL" id="BA000035">
    <property type="protein sequence ID" value="BAC17173.1"/>
    <property type="molecule type" value="Genomic_DNA"/>
</dbReference>
<dbReference type="PANTHER" id="PTHR12526:SF630">
    <property type="entry name" value="GLYCOSYLTRANSFERASE"/>
    <property type="match status" value="1"/>
</dbReference>
<evidence type="ECO:0000256" key="2">
    <source>
        <dbReference type="ARBA" id="ARBA00022679"/>
    </source>
</evidence>
<dbReference type="Proteomes" id="UP000001409">
    <property type="component" value="Chromosome"/>
</dbReference>
<dbReference type="InterPro" id="IPR001296">
    <property type="entry name" value="Glyco_trans_1"/>
</dbReference>
<dbReference type="KEGG" id="cef:CE0363"/>
<keyword evidence="7" id="KW-1185">Reference proteome</keyword>
<dbReference type="Pfam" id="PF13579">
    <property type="entry name" value="Glyco_trans_4_4"/>
    <property type="match status" value="1"/>
</dbReference>
<keyword evidence="2 6" id="KW-0808">Transferase</keyword>
<feature type="domain" description="Glycosyltransferase subfamily 4-like N-terminal" evidence="5">
    <location>
        <begin position="54"/>
        <end position="192"/>
    </location>
</feature>
<protein>
    <submittedName>
        <fullName evidence="6">Putative Capsular polysaccharide biosynthesis glycosyl transferase</fullName>
    </submittedName>
</protein>
<organism evidence="6 7">
    <name type="scientific">Corynebacterium efficiens (strain DSM 44549 / YS-314 / AJ 12310 / JCM 11189 / NBRC 100395)</name>
    <dbReference type="NCBI Taxonomy" id="196164"/>
    <lineage>
        <taxon>Bacteria</taxon>
        <taxon>Bacillati</taxon>
        <taxon>Actinomycetota</taxon>
        <taxon>Actinomycetes</taxon>
        <taxon>Mycobacteriales</taxon>
        <taxon>Corynebacteriaceae</taxon>
        <taxon>Corynebacterium</taxon>
    </lineage>
</organism>
<feature type="transmembrane region" description="Helical" evidence="3">
    <location>
        <begin position="120"/>
        <end position="140"/>
    </location>
</feature>
<sequence>MLKRTRKGYFEERELQDMKKKCSLQTSSTSSGPPNKPKLVAGVTIGSSAFSFLRGQLKWFVEHNWDVVLVSSPDRKARAAAEREGVPLVGIPMDRGISPIRDMVSLIRWVKYLARERPGALSVGTPKASFLGILAAYIVGVPRRLYIVRGLRLEGAKKPLSYILWLMEWVTMLLATDVFYVSKSLASECKRRKLYFPAKSWLIGEGSSNGVDAIGIQEVVEKVDRDNFRSEIGFSSQDFVVGFVGRINTDKGVNMILQALEDPKLAANIRVLMLGDIEDDSLAEKIRSFDDRIVNVGWKDDAWSYFPAMDVLCLPTRREGFPNVVLEAGAAGIPTLTTEVTGAIDSVIPGQTGALVKFGDVTEIVDALNTFASNPAAAKEMGQAARERVLADFNPESIWNGLNEILTGQDCPRFAKRCLKESRM</sequence>
<dbReference type="RefSeq" id="WP_011074945.1">
    <property type="nucleotide sequence ID" value="NC_004369.1"/>
</dbReference>
<reference evidence="6 7" key="1">
    <citation type="journal article" date="2003" name="Genome Res.">
        <title>Comparative complete genome sequence analysis of the amino acid replacements responsible for the thermostability of Corynebacterium efficiens.</title>
        <authorList>
            <person name="Nishio Y."/>
            <person name="Nakamura Y."/>
            <person name="Kawarabayasi Y."/>
            <person name="Usuda Y."/>
            <person name="Kimura E."/>
            <person name="Sugimoto S."/>
            <person name="Matsui K."/>
            <person name="Yamagishi A."/>
            <person name="Kikuchi H."/>
            <person name="Ikeo K."/>
            <person name="Gojobori T."/>
        </authorList>
    </citation>
    <scope>NUCLEOTIDE SEQUENCE [LARGE SCALE GENOMIC DNA]</scope>
    <source>
        <strain evidence="7">DSM 44549 / YS-314 / AJ 12310 / JCM 11189 / NBRC 100395</strain>
    </source>
</reference>
<proteinExistence type="predicted"/>
<dbReference type="SUPFAM" id="SSF53756">
    <property type="entry name" value="UDP-Glycosyltransferase/glycogen phosphorylase"/>
    <property type="match status" value="1"/>
</dbReference>
<dbReference type="AlphaFoldDB" id="Q8CY29"/>
<keyword evidence="3" id="KW-1133">Transmembrane helix</keyword>
<dbReference type="Gene3D" id="3.40.50.2000">
    <property type="entry name" value="Glycogen Phosphorylase B"/>
    <property type="match status" value="2"/>
</dbReference>
<evidence type="ECO:0000256" key="3">
    <source>
        <dbReference type="SAM" id="Phobius"/>
    </source>
</evidence>